<dbReference type="RefSeq" id="WP_159438219.1">
    <property type="nucleotide sequence ID" value="NZ_FTOC01000005.1"/>
</dbReference>
<dbReference type="EMBL" id="FTOC01000005">
    <property type="protein sequence ID" value="SIS48127.1"/>
    <property type="molecule type" value="Genomic_DNA"/>
</dbReference>
<evidence type="ECO:0000313" key="3">
    <source>
        <dbReference type="Proteomes" id="UP000187608"/>
    </source>
</evidence>
<reference evidence="3" key="1">
    <citation type="submission" date="2017-01" db="EMBL/GenBank/DDBJ databases">
        <authorList>
            <person name="Varghese N."/>
            <person name="Submissions S."/>
        </authorList>
    </citation>
    <scope>NUCLEOTIDE SEQUENCE [LARGE SCALE GENOMIC DNA]</scope>
    <source>
        <strain evidence="3">DSM 23127</strain>
    </source>
</reference>
<feature type="compositionally biased region" description="Polar residues" evidence="1">
    <location>
        <begin position="46"/>
        <end position="56"/>
    </location>
</feature>
<gene>
    <name evidence="2" type="ORF">SAMN05421687_105221</name>
</gene>
<protein>
    <submittedName>
        <fullName evidence="2">Uncharacterized protein</fullName>
    </submittedName>
</protein>
<keyword evidence="3" id="KW-1185">Reference proteome</keyword>
<sequence>MENQEIREMFSSLLDEKLQPLKERLESLEEEQRRISEKLKHVSEQVAANTEDQTKY</sequence>
<evidence type="ECO:0000256" key="1">
    <source>
        <dbReference type="SAM" id="MobiDB-lite"/>
    </source>
</evidence>
<dbReference type="Proteomes" id="UP000187608">
    <property type="component" value="Unassembled WGS sequence"/>
</dbReference>
<dbReference type="AlphaFoldDB" id="A0A1N7JFL8"/>
<feature type="region of interest" description="Disordered" evidence="1">
    <location>
        <begin position="37"/>
        <end position="56"/>
    </location>
</feature>
<proteinExistence type="predicted"/>
<evidence type="ECO:0000313" key="2">
    <source>
        <dbReference type="EMBL" id="SIS48127.1"/>
    </source>
</evidence>
<accession>A0A1N7JFL8</accession>
<name>A0A1N7JFL8_9BACI</name>
<organism evidence="2 3">
    <name type="scientific">Salimicrobium flavidum</name>
    <dbReference type="NCBI Taxonomy" id="570947"/>
    <lineage>
        <taxon>Bacteria</taxon>
        <taxon>Bacillati</taxon>
        <taxon>Bacillota</taxon>
        <taxon>Bacilli</taxon>
        <taxon>Bacillales</taxon>
        <taxon>Bacillaceae</taxon>
        <taxon>Salimicrobium</taxon>
    </lineage>
</organism>